<name>A0ABT1ACR2_9PSEU</name>
<keyword evidence="2" id="KW-1185">Reference proteome</keyword>
<accession>A0ABT1ACR2</accession>
<evidence type="ECO:0000313" key="2">
    <source>
        <dbReference type="Proteomes" id="UP001165283"/>
    </source>
</evidence>
<organism evidence="1 2">
    <name type="scientific">Pseudonocardia humida</name>
    <dbReference type="NCBI Taxonomy" id="2800819"/>
    <lineage>
        <taxon>Bacteria</taxon>
        <taxon>Bacillati</taxon>
        <taxon>Actinomycetota</taxon>
        <taxon>Actinomycetes</taxon>
        <taxon>Pseudonocardiales</taxon>
        <taxon>Pseudonocardiaceae</taxon>
        <taxon>Pseudonocardia</taxon>
    </lineage>
</organism>
<dbReference type="Proteomes" id="UP001165283">
    <property type="component" value="Unassembled WGS sequence"/>
</dbReference>
<gene>
    <name evidence="1" type="ORF">KDL28_37670</name>
</gene>
<sequence length="106" mass="11948">MIRQSAYRPARPVRTTVAGSVLVMVVARSPVGLLSGNRFAARAPRPRRWKSLMPWPSSVEVGRRRDDLVPSAWFRIGDNHRNRPVPTQGKDQTMLVGRHVEHEAAD</sequence>
<evidence type="ECO:0008006" key="3">
    <source>
        <dbReference type="Google" id="ProtNLM"/>
    </source>
</evidence>
<evidence type="ECO:0000313" key="1">
    <source>
        <dbReference type="EMBL" id="MCO1660793.1"/>
    </source>
</evidence>
<comment type="caution">
    <text evidence="1">The sequence shown here is derived from an EMBL/GenBank/DDBJ whole genome shotgun (WGS) entry which is preliminary data.</text>
</comment>
<dbReference type="RefSeq" id="WP_252446340.1">
    <property type="nucleotide sequence ID" value="NZ_JAGSOV010000093.1"/>
</dbReference>
<reference evidence="1" key="1">
    <citation type="submission" date="2021-04" db="EMBL/GenBank/DDBJ databases">
        <title>Pseudonocardia sp. nov., isolated from sandy soil of mangrove forest.</title>
        <authorList>
            <person name="Zan Z."/>
            <person name="Huang R."/>
            <person name="Liu W."/>
        </authorList>
    </citation>
    <scope>NUCLEOTIDE SEQUENCE</scope>
    <source>
        <strain evidence="1">S2-4</strain>
    </source>
</reference>
<proteinExistence type="predicted"/>
<dbReference type="EMBL" id="JAGSOV010000093">
    <property type="protein sequence ID" value="MCO1660793.1"/>
    <property type="molecule type" value="Genomic_DNA"/>
</dbReference>
<protein>
    <recommendedName>
        <fullName evidence="3">Secreted protein</fullName>
    </recommendedName>
</protein>